<dbReference type="PATRIC" id="fig|1129794.4.peg.1433"/>
<dbReference type="HOGENOM" id="CLU_3331177_0_0_6"/>
<protein>
    <submittedName>
        <fullName evidence="1">Uncharacterized protein</fullName>
    </submittedName>
</protein>
<evidence type="ECO:0000313" key="1">
    <source>
        <dbReference type="EMBL" id="AGH43557.1"/>
    </source>
</evidence>
<dbReference type="AlphaFoldDB" id="K7AWS9"/>
<keyword evidence="2" id="KW-1185">Reference proteome</keyword>
<proteinExistence type="predicted"/>
<dbReference type="Proteomes" id="UP000011864">
    <property type="component" value="Chromosome"/>
</dbReference>
<dbReference type="KEGG" id="gps:C427_1448"/>
<organism evidence="1 2">
    <name type="scientific">Paraglaciecola psychrophila 170</name>
    <dbReference type="NCBI Taxonomy" id="1129794"/>
    <lineage>
        <taxon>Bacteria</taxon>
        <taxon>Pseudomonadati</taxon>
        <taxon>Pseudomonadota</taxon>
        <taxon>Gammaproteobacteria</taxon>
        <taxon>Alteromonadales</taxon>
        <taxon>Alteromonadaceae</taxon>
        <taxon>Paraglaciecola</taxon>
    </lineage>
</organism>
<accession>K7AWS9</accession>
<dbReference type="EMBL" id="CP003837">
    <property type="protein sequence ID" value="AGH43557.1"/>
    <property type="molecule type" value="Genomic_DNA"/>
</dbReference>
<evidence type="ECO:0000313" key="2">
    <source>
        <dbReference type="Proteomes" id="UP000011864"/>
    </source>
</evidence>
<gene>
    <name evidence="1" type="ORF">C427_1448</name>
</gene>
<reference evidence="1 2" key="1">
    <citation type="journal article" date="2013" name="Genome Announc.">
        <title>Complete Genome Sequence of Glaciecola psychrophila Strain 170T.</title>
        <authorList>
            <person name="Yin J."/>
            <person name="Chen J."/>
            <person name="Liu G."/>
            <person name="Yu Y."/>
            <person name="Song L."/>
            <person name="Wang X."/>
            <person name="Qu X."/>
        </authorList>
    </citation>
    <scope>NUCLEOTIDE SEQUENCE [LARGE SCALE GENOMIC DNA]</scope>
    <source>
        <strain evidence="1 2">170</strain>
    </source>
</reference>
<name>K7AWS9_9ALTE</name>
<sequence>MNKLQYAVKLMIDNGTLNNIMNKYYGENWLQVNQLVLK</sequence>